<protein>
    <submittedName>
        <fullName evidence="2">Uncharacterized protein</fullName>
    </submittedName>
</protein>
<dbReference type="EMBL" id="CP144100">
    <property type="protein sequence ID" value="WWC87757.1"/>
    <property type="molecule type" value="Genomic_DNA"/>
</dbReference>
<evidence type="ECO:0000256" key="1">
    <source>
        <dbReference type="SAM" id="MobiDB-lite"/>
    </source>
</evidence>
<dbReference type="GeneID" id="91093321"/>
<evidence type="ECO:0000313" key="2">
    <source>
        <dbReference type="EMBL" id="WWC87757.1"/>
    </source>
</evidence>
<proteinExistence type="predicted"/>
<gene>
    <name evidence="2" type="ORF">L201_002649</name>
</gene>
<dbReference type="AlphaFoldDB" id="A0AAX4JQQ6"/>
<accession>A0AAX4JQQ6</accession>
<dbReference type="Proteomes" id="UP001355207">
    <property type="component" value="Chromosome 3"/>
</dbReference>
<organism evidence="2 3">
    <name type="scientific">Kwoniella dendrophila CBS 6074</name>
    <dbReference type="NCBI Taxonomy" id="1295534"/>
    <lineage>
        <taxon>Eukaryota</taxon>
        <taxon>Fungi</taxon>
        <taxon>Dikarya</taxon>
        <taxon>Basidiomycota</taxon>
        <taxon>Agaricomycotina</taxon>
        <taxon>Tremellomycetes</taxon>
        <taxon>Tremellales</taxon>
        <taxon>Cryptococcaceae</taxon>
        <taxon>Kwoniella</taxon>
    </lineage>
</organism>
<dbReference type="RefSeq" id="XP_066074520.1">
    <property type="nucleotide sequence ID" value="XM_066218423.1"/>
</dbReference>
<reference evidence="2 3" key="1">
    <citation type="submission" date="2024-01" db="EMBL/GenBank/DDBJ databases">
        <title>Comparative genomics of Cryptococcus and Kwoniella reveals pathogenesis evolution and contrasting modes of karyotype evolution via chromosome fusion or intercentromeric recombination.</title>
        <authorList>
            <person name="Coelho M.A."/>
            <person name="David-Palma M."/>
            <person name="Shea T."/>
            <person name="Bowers K."/>
            <person name="McGinley-Smith S."/>
            <person name="Mohammad A.W."/>
            <person name="Gnirke A."/>
            <person name="Yurkov A.M."/>
            <person name="Nowrousian M."/>
            <person name="Sun S."/>
            <person name="Cuomo C.A."/>
            <person name="Heitman J."/>
        </authorList>
    </citation>
    <scope>NUCLEOTIDE SEQUENCE [LARGE SCALE GENOMIC DNA]</scope>
    <source>
        <strain evidence="2 3">CBS 6074</strain>
    </source>
</reference>
<evidence type="ECO:0000313" key="3">
    <source>
        <dbReference type="Proteomes" id="UP001355207"/>
    </source>
</evidence>
<feature type="region of interest" description="Disordered" evidence="1">
    <location>
        <begin position="69"/>
        <end position="94"/>
    </location>
</feature>
<name>A0AAX4JQQ6_9TREE</name>
<sequence length="314" mass="35009">MSMLPVIPRACRASSSRLPHIHPQFTRIPSTVSLVINRKLSLLPPKSPSSVPFFLPHFGLGGGKHQAHLPDYASGGKGKGKGKGKEPQNNFEEEVDDREWDIRVARAMIHLRETLPLFFEPQMNSAEMFPHDIFSKHVVLKLPAPLPLKISSLSGYSMACSLAKSGMHALHTDLRTDLERMSFSPTPSQLAQSDTRSALIFVKKPIPSHRQKQIRVQVAVYGTPRLPPHKEAKWYTSSVYTFSPYSGLITSHEVETIRPLPGEGVAEWLMSRLLGWTSRQSINEGAVPCPRTVALPVTSEMERFKRRHSSGGQK</sequence>
<keyword evidence="3" id="KW-1185">Reference proteome</keyword>